<keyword evidence="8" id="KW-0460">Magnesium</keyword>
<dbReference type="RefSeq" id="WP_207600516.1">
    <property type="nucleotide sequence ID" value="NZ_JAFNJU010000011.1"/>
</dbReference>
<keyword evidence="5 8" id="KW-0812">Transmembrane</keyword>
<dbReference type="PANTHER" id="PTHR46494:SF1">
    <property type="entry name" value="CORA FAMILY METAL ION TRANSPORTER (EUROFUNG)"/>
    <property type="match status" value="1"/>
</dbReference>
<evidence type="ECO:0000256" key="2">
    <source>
        <dbReference type="ARBA" id="ARBA00009765"/>
    </source>
</evidence>
<dbReference type="InterPro" id="IPR004488">
    <property type="entry name" value="Mg/Co-transport_prot_CorA"/>
</dbReference>
<dbReference type="AlphaFoldDB" id="A0A939HCV1"/>
<dbReference type="Pfam" id="PF01544">
    <property type="entry name" value="CorA"/>
    <property type="match status" value="1"/>
</dbReference>
<sequence>MKAAIGKRNASQVSGRGTPEREEMISVTLYNEEIMQEKIVTLKELMEQKAFLEAREGFNLWINIDEGYDNKVVEAICALFDIHPLVKEDIILMGQRPKVEEYEHYIFSIVKMIYYKKGIMKAEQLSFILGKNYVITFGEEEGDVFDPVRVRLRKESSMVRKEGVDFLFYSLMDALVEEYFHILSYIGERIDVIEYEVLESSTNEELKEIRLLKKDLLYLHKFVWPLREVTAWLGKEEVTQISDATSFYFKDLNRELVQIVESTETYREVLSSLIEITLSSISYRLNEVMKVLTIISTIFIPLTFIAGVYGMNFRHMPELYYRWGYPIAWIVMLLIAAAMIYYFKKKKWF</sequence>
<dbReference type="SUPFAM" id="SSF144083">
    <property type="entry name" value="Magnesium transport protein CorA, transmembrane region"/>
    <property type="match status" value="1"/>
</dbReference>
<dbReference type="Gene3D" id="1.20.58.340">
    <property type="entry name" value="Magnesium transport protein CorA, transmembrane region"/>
    <property type="match status" value="2"/>
</dbReference>
<dbReference type="GO" id="GO:0015095">
    <property type="term" value="F:magnesium ion transmembrane transporter activity"/>
    <property type="evidence" value="ECO:0007669"/>
    <property type="project" value="UniProtKB-UniRule"/>
</dbReference>
<evidence type="ECO:0000256" key="5">
    <source>
        <dbReference type="ARBA" id="ARBA00022692"/>
    </source>
</evidence>
<dbReference type="NCBIfam" id="TIGR00383">
    <property type="entry name" value="corA"/>
    <property type="match status" value="1"/>
</dbReference>
<keyword evidence="10" id="KW-1185">Reference proteome</keyword>
<dbReference type="InterPro" id="IPR045861">
    <property type="entry name" value="CorA_cytoplasmic_dom"/>
</dbReference>
<evidence type="ECO:0000313" key="9">
    <source>
        <dbReference type="EMBL" id="MBO1265990.1"/>
    </source>
</evidence>
<dbReference type="CDD" id="cd12828">
    <property type="entry name" value="TmCorA-like_1"/>
    <property type="match status" value="1"/>
</dbReference>
<keyword evidence="6 8" id="KW-1133">Transmembrane helix</keyword>
<accession>A0A939HCV1</accession>
<comment type="subcellular location">
    <subcellularLocation>
        <location evidence="1">Cell membrane</location>
        <topology evidence="1">Multi-pass membrane protein</topology>
    </subcellularLocation>
    <subcellularLocation>
        <location evidence="8">Membrane</location>
        <topology evidence="8">Multi-pass membrane protein</topology>
    </subcellularLocation>
</comment>
<gene>
    <name evidence="8 9" type="primary">corA</name>
    <name evidence="9" type="ORF">J3A84_13205</name>
</gene>
<dbReference type="InterPro" id="IPR045863">
    <property type="entry name" value="CorA_TM1_TM2"/>
</dbReference>
<comment type="caution">
    <text evidence="9">The sequence shown here is derived from an EMBL/GenBank/DDBJ whole genome shotgun (WGS) entry which is preliminary data.</text>
</comment>
<organism evidence="9 10">
    <name type="scientific">Proteiniclasticum aestuarii</name>
    <dbReference type="NCBI Taxonomy" id="2817862"/>
    <lineage>
        <taxon>Bacteria</taxon>
        <taxon>Bacillati</taxon>
        <taxon>Bacillota</taxon>
        <taxon>Clostridia</taxon>
        <taxon>Eubacteriales</taxon>
        <taxon>Clostridiaceae</taxon>
        <taxon>Proteiniclasticum</taxon>
    </lineage>
</organism>
<dbReference type="GO" id="GO:0000287">
    <property type="term" value="F:magnesium ion binding"/>
    <property type="evidence" value="ECO:0007669"/>
    <property type="project" value="TreeGrafter"/>
</dbReference>
<keyword evidence="8" id="KW-0406">Ion transport</keyword>
<dbReference type="GO" id="GO:0005886">
    <property type="term" value="C:plasma membrane"/>
    <property type="evidence" value="ECO:0007669"/>
    <property type="project" value="UniProtKB-SubCell"/>
</dbReference>
<evidence type="ECO:0000256" key="6">
    <source>
        <dbReference type="ARBA" id="ARBA00022989"/>
    </source>
</evidence>
<evidence type="ECO:0000256" key="1">
    <source>
        <dbReference type="ARBA" id="ARBA00004651"/>
    </source>
</evidence>
<dbReference type="GO" id="GO:0015087">
    <property type="term" value="F:cobalt ion transmembrane transporter activity"/>
    <property type="evidence" value="ECO:0007669"/>
    <property type="project" value="UniProtKB-UniRule"/>
</dbReference>
<evidence type="ECO:0000256" key="4">
    <source>
        <dbReference type="ARBA" id="ARBA00022475"/>
    </source>
</evidence>
<dbReference type="InterPro" id="IPR002523">
    <property type="entry name" value="MgTranspt_CorA/ZnTranspt_ZntB"/>
</dbReference>
<dbReference type="FunFam" id="1.20.58.340:FF:000012">
    <property type="entry name" value="Magnesium transport protein CorA"/>
    <property type="match status" value="1"/>
</dbReference>
<reference evidence="9" key="1">
    <citation type="submission" date="2021-03" db="EMBL/GenBank/DDBJ databases">
        <title>Proteiniclasticum marinus sp. nov., isolated from tidal flat sediment.</title>
        <authorList>
            <person name="Namirimu T."/>
            <person name="Yang J.-A."/>
            <person name="Yang S.-H."/>
            <person name="Kim Y.-J."/>
            <person name="Kwon K.K."/>
        </authorList>
    </citation>
    <scope>NUCLEOTIDE SEQUENCE</scope>
    <source>
        <strain evidence="9">SCR006</strain>
    </source>
</reference>
<evidence type="ECO:0000256" key="3">
    <source>
        <dbReference type="ARBA" id="ARBA00022448"/>
    </source>
</evidence>
<dbReference type="GO" id="GO:0050897">
    <property type="term" value="F:cobalt ion binding"/>
    <property type="evidence" value="ECO:0007669"/>
    <property type="project" value="TreeGrafter"/>
</dbReference>
<comment type="similarity">
    <text evidence="2 8">Belongs to the CorA metal ion transporter (MIT) (TC 1.A.35) family.</text>
</comment>
<feature type="transmembrane region" description="Helical" evidence="8">
    <location>
        <begin position="323"/>
        <end position="343"/>
    </location>
</feature>
<evidence type="ECO:0000256" key="8">
    <source>
        <dbReference type="RuleBase" id="RU362010"/>
    </source>
</evidence>
<dbReference type="Gene3D" id="3.30.460.20">
    <property type="entry name" value="CorA soluble domain-like"/>
    <property type="match status" value="1"/>
</dbReference>
<proteinExistence type="inferred from homology"/>
<keyword evidence="7 8" id="KW-0472">Membrane</keyword>
<evidence type="ECO:0000313" key="10">
    <source>
        <dbReference type="Proteomes" id="UP000664218"/>
    </source>
</evidence>
<name>A0A939HCV1_9CLOT</name>
<dbReference type="Proteomes" id="UP000664218">
    <property type="component" value="Unassembled WGS sequence"/>
</dbReference>
<protein>
    <recommendedName>
        <fullName evidence="8">Magnesium transport protein CorA</fullName>
    </recommendedName>
</protein>
<evidence type="ECO:0000256" key="7">
    <source>
        <dbReference type="ARBA" id="ARBA00023136"/>
    </source>
</evidence>
<feature type="transmembrane region" description="Helical" evidence="8">
    <location>
        <begin position="291"/>
        <end position="311"/>
    </location>
</feature>
<dbReference type="PANTHER" id="PTHR46494">
    <property type="entry name" value="CORA FAMILY METAL ION TRANSPORTER (EUROFUNG)"/>
    <property type="match status" value="1"/>
</dbReference>
<keyword evidence="4 8" id="KW-1003">Cell membrane</keyword>
<dbReference type="EMBL" id="JAFNJU010000011">
    <property type="protein sequence ID" value="MBO1265990.1"/>
    <property type="molecule type" value="Genomic_DNA"/>
</dbReference>
<comment type="function">
    <text evidence="8">Mediates influx of magnesium ions.</text>
</comment>
<dbReference type="SUPFAM" id="SSF143865">
    <property type="entry name" value="CorA soluble domain-like"/>
    <property type="match status" value="1"/>
</dbReference>
<keyword evidence="3 8" id="KW-0813">Transport</keyword>